<comment type="caution">
    <text evidence="1">The sequence shown here is derived from an EMBL/GenBank/DDBJ whole genome shotgun (WGS) entry which is preliminary data.</text>
</comment>
<name>A0ABW5D8D7_9BACT</name>
<proteinExistence type="predicted"/>
<evidence type="ECO:0000313" key="2">
    <source>
        <dbReference type="Proteomes" id="UP001597375"/>
    </source>
</evidence>
<accession>A0ABW5D8D7</accession>
<protein>
    <submittedName>
        <fullName evidence="1">Uncharacterized protein</fullName>
    </submittedName>
</protein>
<dbReference type="EMBL" id="JBHUIT010000005">
    <property type="protein sequence ID" value="MFD2256306.1"/>
    <property type="molecule type" value="Genomic_DNA"/>
</dbReference>
<reference evidence="2" key="1">
    <citation type="journal article" date="2019" name="Int. J. Syst. Evol. Microbiol.">
        <title>The Global Catalogue of Microorganisms (GCM) 10K type strain sequencing project: providing services to taxonomists for standard genome sequencing and annotation.</title>
        <authorList>
            <consortium name="The Broad Institute Genomics Platform"/>
            <consortium name="The Broad Institute Genome Sequencing Center for Infectious Disease"/>
            <person name="Wu L."/>
            <person name="Ma J."/>
        </authorList>
    </citation>
    <scope>NUCLEOTIDE SEQUENCE [LARGE SCALE GENOMIC DNA]</scope>
    <source>
        <strain evidence="2">CGMCC 4.7106</strain>
    </source>
</reference>
<keyword evidence="2" id="KW-1185">Reference proteome</keyword>
<sequence length="46" mass="5262">MADFITPQEIEAVIKQLEAYSAANLYESNKKIMKLVSDGFLLKRED</sequence>
<dbReference type="RefSeq" id="WP_386819425.1">
    <property type="nucleotide sequence ID" value="NZ_JBHUIT010000005.1"/>
</dbReference>
<dbReference type="Proteomes" id="UP001597375">
    <property type="component" value="Unassembled WGS sequence"/>
</dbReference>
<organism evidence="1 2">
    <name type="scientific">Luteolibacter algae</name>
    <dbReference type="NCBI Taxonomy" id="454151"/>
    <lineage>
        <taxon>Bacteria</taxon>
        <taxon>Pseudomonadati</taxon>
        <taxon>Verrucomicrobiota</taxon>
        <taxon>Verrucomicrobiia</taxon>
        <taxon>Verrucomicrobiales</taxon>
        <taxon>Verrucomicrobiaceae</taxon>
        <taxon>Luteolibacter</taxon>
    </lineage>
</organism>
<gene>
    <name evidence="1" type="ORF">ACFSSA_06445</name>
</gene>
<evidence type="ECO:0000313" key="1">
    <source>
        <dbReference type="EMBL" id="MFD2256306.1"/>
    </source>
</evidence>